<evidence type="ECO:0000313" key="2">
    <source>
        <dbReference type="EMBL" id="MFG1254575.1"/>
    </source>
</evidence>
<feature type="region of interest" description="Disordered" evidence="1">
    <location>
        <begin position="292"/>
        <end position="312"/>
    </location>
</feature>
<dbReference type="RefSeq" id="WP_394007196.1">
    <property type="nucleotide sequence ID" value="NZ_JBAFUR010000006.1"/>
</dbReference>
<evidence type="ECO:0000313" key="3">
    <source>
        <dbReference type="Proteomes" id="UP001604043"/>
    </source>
</evidence>
<protein>
    <submittedName>
        <fullName evidence="2">Uncharacterized protein</fullName>
    </submittedName>
</protein>
<dbReference type="Proteomes" id="UP001604043">
    <property type="component" value="Unassembled WGS sequence"/>
</dbReference>
<comment type="caution">
    <text evidence="2">The sequence shown here is derived from an EMBL/GenBank/DDBJ whole genome shotgun (WGS) entry which is preliminary data.</text>
</comment>
<proteinExistence type="predicted"/>
<name>A0ABW6ZL69_9HYPH</name>
<evidence type="ECO:0000256" key="1">
    <source>
        <dbReference type="SAM" id="MobiDB-lite"/>
    </source>
</evidence>
<accession>A0ABW6ZL69</accession>
<keyword evidence="3" id="KW-1185">Reference proteome</keyword>
<gene>
    <name evidence="2" type="ORF">V5F30_20340</name>
</gene>
<sequence length="312" mass="34456">MSTSMPKSSSLHDEHLRARLARLMSGDLCPEDVAKLYIGKRSSSYGRASFRELADFAAHPDLRNRGPVTDRIRDMRTTFKPMLDRAINGESPPIREILDRAESNFRMATDEQIARFSRGLKRKVAEPLLTSALDKMRRGAIDAITSAEHQIVVNFGDSVIWNPALRGQDVFDDFKFVMMKNGLVGQADGARMDSARAVVILHAITAMHGAAFDIGDGLVGELQAGFENRDGCLEVTAALKFQGYPKQVSMKVGLFWTDLLGRDHVGRELAGRAGPWCFPIEIRDGKLEPIGSMPPLPEATDDVSTIDFPGER</sequence>
<reference evidence="2 3" key="1">
    <citation type="submission" date="2024-02" db="EMBL/GenBank/DDBJ databases">
        <title>Expansion and revision of Xanthobacter and proposal of Roseixanthobacter gen. nov.</title>
        <authorList>
            <person name="Soltysiak M.P.M."/>
            <person name="Jalihal A."/>
            <person name="Ory A."/>
            <person name="Chrisophersen C."/>
            <person name="Lee A.D."/>
            <person name="Boulton J."/>
            <person name="Springer M."/>
        </authorList>
    </citation>
    <scope>NUCLEOTIDE SEQUENCE [LARGE SCALE GENOMIC DNA]</scope>
    <source>
        <strain evidence="2 3">CB5</strain>
    </source>
</reference>
<dbReference type="EMBL" id="JBAFUR010000006">
    <property type="protein sequence ID" value="MFG1254575.1"/>
    <property type="molecule type" value="Genomic_DNA"/>
</dbReference>
<organism evidence="2 3">
    <name type="scientific">Xanthobacter aminoxidans</name>
    <dbReference type="NCBI Taxonomy" id="186280"/>
    <lineage>
        <taxon>Bacteria</taxon>
        <taxon>Pseudomonadati</taxon>
        <taxon>Pseudomonadota</taxon>
        <taxon>Alphaproteobacteria</taxon>
        <taxon>Hyphomicrobiales</taxon>
        <taxon>Xanthobacteraceae</taxon>
        <taxon>Xanthobacter</taxon>
    </lineage>
</organism>